<evidence type="ECO:0000313" key="1">
    <source>
        <dbReference type="EMBL" id="KAF1767279.1"/>
    </source>
</evidence>
<accession>A0A6A5HIP4</accession>
<organism evidence="1 2">
    <name type="scientific">Caenorhabditis remanei</name>
    <name type="common">Caenorhabditis vulgaris</name>
    <dbReference type="NCBI Taxonomy" id="31234"/>
    <lineage>
        <taxon>Eukaryota</taxon>
        <taxon>Metazoa</taxon>
        <taxon>Ecdysozoa</taxon>
        <taxon>Nematoda</taxon>
        <taxon>Chromadorea</taxon>
        <taxon>Rhabditida</taxon>
        <taxon>Rhabditina</taxon>
        <taxon>Rhabditomorpha</taxon>
        <taxon>Rhabditoidea</taxon>
        <taxon>Rhabditidae</taxon>
        <taxon>Peloderinae</taxon>
        <taxon>Caenorhabditis</taxon>
    </lineage>
</organism>
<name>A0A6A5HIP4_CAERE</name>
<dbReference type="RefSeq" id="XP_053590253.1">
    <property type="nucleotide sequence ID" value="XM_053726059.1"/>
</dbReference>
<sequence length="206" mass="23643">MWILQCQSIFILEVLQHSLLNRRPILQCQRERLRLGGTSRHIAHSILSSHRSTVIYLNLETPDLFCKLDSLRVREHTTLGKSLNWKLQDFGEEFNDWHGTIECGGRDIDIQHHFPLRWTNRLMESKPYFTSSTELALRITLSSFISSWWREERSSNRGIWRAFDADSNLLDPMVSKSCDPALVGTVVPPRSTTTTYVASLLASASG</sequence>
<proteinExistence type="predicted"/>
<gene>
    <name evidence="1" type="ORF">GCK72_007238</name>
</gene>
<dbReference type="KEGG" id="crq:GCK72_007238"/>
<dbReference type="AlphaFoldDB" id="A0A6A5HIP4"/>
<dbReference type="EMBL" id="WUAV01000002">
    <property type="protein sequence ID" value="KAF1767279.1"/>
    <property type="molecule type" value="Genomic_DNA"/>
</dbReference>
<comment type="caution">
    <text evidence="1">The sequence shown here is derived from an EMBL/GenBank/DDBJ whole genome shotgun (WGS) entry which is preliminary data.</text>
</comment>
<protein>
    <submittedName>
        <fullName evidence="1">Uncharacterized protein</fullName>
    </submittedName>
</protein>
<dbReference type="CTD" id="78774319"/>
<dbReference type="GeneID" id="78774319"/>
<evidence type="ECO:0000313" key="2">
    <source>
        <dbReference type="Proteomes" id="UP000483820"/>
    </source>
</evidence>
<dbReference type="Proteomes" id="UP000483820">
    <property type="component" value="Chromosome II"/>
</dbReference>
<reference evidence="1 2" key="1">
    <citation type="submission" date="2019-12" db="EMBL/GenBank/DDBJ databases">
        <title>Chromosome-level assembly of the Caenorhabditis remanei genome.</title>
        <authorList>
            <person name="Teterina A.A."/>
            <person name="Willis J.H."/>
            <person name="Phillips P.C."/>
        </authorList>
    </citation>
    <scope>NUCLEOTIDE SEQUENCE [LARGE SCALE GENOMIC DNA]</scope>
    <source>
        <strain evidence="1 2">PX506</strain>
        <tissue evidence="1">Whole organism</tissue>
    </source>
</reference>